<dbReference type="EMBL" id="AMQN01010860">
    <property type="status" value="NOT_ANNOTATED_CDS"/>
    <property type="molecule type" value="Genomic_DNA"/>
</dbReference>
<reference evidence="3" key="1">
    <citation type="submission" date="2012-12" db="EMBL/GenBank/DDBJ databases">
        <authorList>
            <person name="Hellsten U."/>
            <person name="Grimwood J."/>
            <person name="Chapman J.A."/>
            <person name="Shapiro H."/>
            <person name="Aerts A."/>
            <person name="Otillar R.P."/>
            <person name="Terry A.Y."/>
            <person name="Boore J.L."/>
            <person name="Simakov O."/>
            <person name="Marletaz F."/>
            <person name="Cho S.-J."/>
            <person name="Edsinger-Gonzales E."/>
            <person name="Havlak P."/>
            <person name="Kuo D.-H."/>
            <person name="Larsson T."/>
            <person name="Lv J."/>
            <person name="Arendt D."/>
            <person name="Savage R."/>
            <person name="Osoegawa K."/>
            <person name="de Jong P."/>
            <person name="Lindberg D.R."/>
            <person name="Seaver E.C."/>
            <person name="Weisblat D.A."/>
            <person name="Putnam N.H."/>
            <person name="Grigoriev I.V."/>
            <person name="Rokhsar D.S."/>
        </authorList>
    </citation>
    <scope>NUCLEOTIDE SEQUENCE</scope>
    <source>
        <strain evidence="3">I ESC-2004</strain>
    </source>
</reference>
<proteinExistence type="predicted"/>
<name>R7U329_CAPTE</name>
<sequence length="413" mass="47343">MDWSLYDTVLFFHITDHSPPKETEDINCIMEGCQRATGNVKKHLQQFHKFSKEEAQLRYQASKSKNFRKCPICPVRASKIYQHCKKVHGQTFRQLENRGSPESTSEPKTELTEESQKALNEFKSWTLSVDGRRKKLKTADGYYSCVAKVLKGYYQGDFRGLSDYQNWIKTDGIFDDLTKAFSARTVYSYMQAFRNFFIFLGTAHANLLRTRVGWKKEFAKEAAETFQRWAGSLSKERQSQKAEVDRRNLITVPSLVPRMQAYSVSEHYRKGMQALEEMEEEWSKGRHPAARNALLVHTLIANAQRAGAMINFTRRGGGNGNTYTCHTKSQHITSSCTYVRPTETNHFKLLPFRECVGRVASLTTIPYSPGVRMQQQHVSKCYSELPCHKLSFCKTKVLTDSQLVGHALTLAVD</sequence>
<gene>
    <name evidence="1" type="ORF">CAPTEDRAFT_226037</name>
</gene>
<dbReference type="EnsemblMetazoa" id="CapteT226037">
    <property type="protein sequence ID" value="CapteP226037"/>
    <property type="gene ID" value="CapteG226037"/>
</dbReference>
<evidence type="ECO:0000313" key="1">
    <source>
        <dbReference type="EMBL" id="ELT97585.1"/>
    </source>
</evidence>
<reference evidence="2" key="3">
    <citation type="submission" date="2015-06" db="UniProtKB">
        <authorList>
            <consortium name="EnsemblMetazoa"/>
        </authorList>
    </citation>
    <scope>IDENTIFICATION</scope>
</reference>
<protein>
    <submittedName>
        <fullName evidence="1 2">Uncharacterized protein</fullName>
    </submittedName>
</protein>
<dbReference type="HOGENOM" id="CLU_666061_0_0_1"/>
<dbReference type="Proteomes" id="UP000014760">
    <property type="component" value="Unassembled WGS sequence"/>
</dbReference>
<reference evidence="1 3" key="2">
    <citation type="journal article" date="2013" name="Nature">
        <title>Insights into bilaterian evolution from three spiralian genomes.</title>
        <authorList>
            <person name="Simakov O."/>
            <person name="Marletaz F."/>
            <person name="Cho S.J."/>
            <person name="Edsinger-Gonzales E."/>
            <person name="Havlak P."/>
            <person name="Hellsten U."/>
            <person name="Kuo D.H."/>
            <person name="Larsson T."/>
            <person name="Lv J."/>
            <person name="Arendt D."/>
            <person name="Savage R."/>
            <person name="Osoegawa K."/>
            <person name="de Jong P."/>
            <person name="Grimwood J."/>
            <person name="Chapman J.A."/>
            <person name="Shapiro H."/>
            <person name="Aerts A."/>
            <person name="Otillar R.P."/>
            <person name="Terry A.Y."/>
            <person name="Boore J.L."/>
            <person name="Grigoriev I.V."/>
            <person name="Lindberg D.R."/>
            <person name="Seaver E.C."/>
            <person name="Weisblat D.A."/>
            <person name="Putnam N.H."/>
            <person name="Rokhsar D.S."/>
        </authorList>
    </citation>
    <scope>NUCLEOTIDE SEQUENCE</scope>
    <source>
        <strain evidence="1 3">I ESC-2004</strain>
    </source>
</reference>
<dbReference type="EMBL" id="KB308526">
    <property type="protein sequence ID" value="ELT97585.1"/>
    <property type="molecule type" value="Genomic_DNA"/>
</dbReference>
<dbReference type="AlphaFoldDB" id="R7U329"/>
<evidence type="ECO:0000313" key="3">
    <source>
        <dbReference type="Proteomes" id="UP000014760"/>
    </source>
</evidence>
<evidence type="ECO:0000313" key="2">
    <source>
        <dbReference type="EnsemblMetazoa" id="CapteP226037"/>
    </source>
</evidence>
<organism evidence="1">
    <name type="scientific">Capitella teleta</name>
    <name type="common">Polychaete worm</name>
    <dbReference type="NCBI Taxonomy" id="283909"/>
    <lineage>
        <taxon>Eukaryota</taxon>
        <taxon>Metazoa</taxon>
        <taxon>Spiralia</taxon>
        <taxon>Lophotrochozoa</taxon>
        <taxon>Annelida</taxon>
        <taxon>Polychaeta</taxon>
        <taxon>Sedentaria</taxon>
        <taxon>Scolecida</taxon>
        <taxon>Capitellidae</taxon>
        <taxon>Capitella</taxon>
    </lineage>
</organism>
<accession>R7U329</accession>
<keyword evidence="3" id="KW-1185">Reference proteome</keyword>